<evidence type="ECO:0000313" key="3">
    <source>
        <dbReference type="Proteomes" id="UP000198749"/>
    </source>
</evidence>
<dbReference type="OrthoDB" id="9803010at2"/>
<keyword evidence="3" id="KW-1185">Reference proteome</keyword>
<proteinExistence type="predicted"/>
<organism evidence="2 3">
    <name type="scientific">Amphritea atlantica</name>
    <dbReference type="NCBI Taxonomy" id="355243"/>
    <lineage>
        <taxon>Bacteria</taxon>
        <taxon>Pseudomonadati</taxon>
        <taxon>Pseudomonadota</taxon>
        <taxon>Gammaproteobacteria</taxon>
        <taxon>Oceanospirillales</taxon>
        <taxon>Oceanospirillaceae</taxon>
        <taxon>Amphritea</taxon>
    </lineage>
</organism>
<dbReference type="InterPro" id="IPR050177">
    <property type="entry name" value="Lipid_A_modif_metabolic_enz"/>
</dbReference>
<evidence type="ECO:0000313" key="2">
    <source>
        <dbReference type="EMBL" id="SEQ58257.1"/>
    </source>
</evidence>
<protein>
    <submittedName>
        <fullName evidence="2">UDP-glucose 4-epimerase</fullName>
    </submittedName>
</protein>
<evidence type="ECO:0000259" key="1">
    <source>
        <dbReference type="Pfam" id="PF01370"/>
    </source>
</evidence>
<dbReference type="PANTHER" id="PTHR43245:SF13">
    <property type="entry name" value="UDP-D-APIOSE_UDP-D-XYLOSE SYNTHASE 2"/>
    <property type="match status" value="1"/>
</dbReference>
<dbReference type="Gene3D" id="3.40.50.720">
    <property type="entry name" value="NAD(P)-binding Rossmann-like Domain"/>
    <property type="match status" value="1"/>
</dbReference>
<dbReference type="InterPro" id="IPR036291">
    <property type="entry name" value="NAD(P)-bd_dom_sf"/>
</dbReference>
<dbReference type="PANTHER" id="PTHR43245">
    <property type="entry name" value="BIFUNCTIONAL POLYMYXIN RESISTANCE PROTEIN ARNA"/>
    <property type="match status" value="1"/>
</dbReference>
<dbReference type="AlphaFoldDB" id="A0A1H9H7M7"/>
<dbReference type="Pfam" id="PF01370">
    <property type="entry name" value="Epimerase"/>
    <property type="match status" value="1"/>
</dbReference>
<dbReference type="RefSeq" id="WP_091357348.1">
    <property type="nucleotide sequence ID" value="NZ_AP025284.1"/>
</dbReference>
<reference evidence="3" key="1">
    <citation type="submission" date="2016-10" db="EMBL/GenBank/DDBJ databases">
        <authorList>
            <person name="Varghese N."/>
            <person name="Submissions S."/>
        </authorList>
    </citation>
    <scope>NUCLEOTIDE SEQUENCE [LARGE SCALE GENOMIC DNA]</scope>
    <source>
        <strain evidence="3">DSM 18887</strain>
    </source>
</reference>
<dbReference type="InterPro" id="IPR001509">
    <property type="entry name" value="Epimerase_deHydtase"/>
</dbReference>
<feature type="domain" description="NAD-dependent epimerase/dehydratase" evidence="1">
    <location>
        <begin position="4"/>
        <end position="230"/>
    </location>
</feature>
<dbReference type="SUPFAM" id="SSF51735">
    <property type="entry name" value="NAD(P)-binding Rossmann-fold domains"/>
    <property type="match status" value="1"/>
</dbReference>
<accession>A0A1H9H7M7</accession>
<gene>
    <name evidence="2" type="ORF">SAMN03080615_01985</name>
</gene>
<dbReference type="Proteomes" id="UP000198749">
    <property type="component" value="Unassembled WGS sequence"/>
</dbReference>
<dbReference type="STRING" id="355243.SAMN03080615_01985"/>
<name>A0A1H9H7M7_9GAMM</name>
<dbReference type="EMBL" id="FOGB01000005">
    <property type="protein sequence ID" value="SEQ58257.1"/>
    <property type="molecule type" value="Genomic_DNA"/>
</dbReference>
<sequence length="300" mass="33560">MKLLVVGGFGFIGKHLIERALSSEVEFTVVARKDPDSGWAGYPYVLENTIDNECLESLSKTHDAVVYMASSSIPATGSFIKELTENVEPAVQIVERLTYYNPAIKVIYLSSGGQVYGNDYSRPMCERDTCFPVSPYGFGKLMTEQGLAFLQRTRGIKLAILRVANPVGKWQYGLRQGLVNVVYQSLKSGEPIKIFGSGEEVRDYLDADELAELVLKITNSQFDFKVWNVGSGVATSTLSLVEKIEKYLGISGEKLFFPRRKFDPKSAVLDCRKLQLDMNWKASLTIDQILEKTLSHKMKQ</sequence>